<dbReference type="EC" id="2.7.7.14" evidence="10"/>
<protein>
    <recommendedName>
        <fullName evidence="10">ethanolamine-phosphate cytidylyltransferase</fullName>
        <ecNumber evidence="10">2.7.7.14</ecNumber>
    </recommendedName>
    <alternativeName>
        <fullName evidence="11">CTP:phosphoethanolamine cytidylyltransferase</fullName>
    </alternativeName>
</protein>
<evidence type="ECO:0000256" key="2">
    <source>
        <dbReference type="ARBA" id="ARBA00010101"/>
    </source>
</evidence>
<dbReference type="NCBIfam" id="TIGR00125">
    <property type="entry name" value="cyt_tran_rel"/>
    <property type="match status" value="1"/>
</dbReference>
<dbReference type="GO" id="GO:0005737">
    <property type="term" value="C:cytoplasm"/>
    <property type="evidence" value="ECO:0007669"/>
    <property type="project" value="TreeGrafter"/>
</dbReference>
<evidence type="ECO:0000256" key="11">
    <source>
        <dbReference type="ARBA" id="ARBA00031473"/>
    </source>
</evidence>
<dbReference type="GO" id="GO:0006646">
    <property type="term" value="P:phosphatidylethanolamine biosynthetic process"/>
    <property type="evidence" value="ECO:0007669"/>
    <property type="project" value="UniProtKB-UniPathway"/>
</dbReference>
<evidence type="ECO:0000256" key="4">
    <source>
        <dbReference type="ARBA" id="ARBA00022679"/>
    </source>
</evidence>
<keyword evidence="3" id="KW-0444">Lipid biosynthesis</keyword>
<dbReference type="EMBL" id="FSRO01000001">
    <property type="protein sequence ID" value="SIO30464.1"/>
    <property type="molecule type" value="Genomic_DNA"/>
</dbReference>
<dbReference type="InterPro" id="IPR044608">
    <property type="entry name" value="Ect1/PCYT2"/>
</dbReference>
<dbReference type="SUPFAM" id="SSF52374">
    <property type="entry name" value="Nucleotidylyl transferase"/>
    <property type="match status" value="1"/>
</dbReference>
<dbReference type="RefSeq" id="WP_028462126.1">
    <property type="nucleotide sequence ID" value="NZ_FSRO01000001.1"/>
</dbReference>
<keyword evidence="14" id="KW-1185">Reference proteome</keyword>
<dbReference type="Gene3D" id="3.40.50.620">
    <property type="entry name" value="HUPs"/>
    <property type="match status" value="1"/>
</dbReference>
<sequence length="522" mass="59145">MTKKLEELLQQARNLISTGSWDEATNLLNLLKKEYPLSPLVARLWCSLASRTGRVADVPVYAAKIYVHVQDDVHKARWALIMGIANFTLLNLATAQANFSCALEHLIGLIKAGKVPKKREQSKARSNVVNIFASGAAEQLLWKTCAELASLRIQAFPFAGTLLGIVRNGRLLDFDKDLDIGVWVESLDTCCDALEKMGWSRITTGITYSNYRDYVHSEIGVTLDVCGLQQSNETRIVGGFMLPNRPAAYQRVSVYPVFNLIQRETAFGNVWFPQQPEKILTAFYGDWRTPNPYWDSVISAPNLEHYTLLVQCYAYSRLVQHWLSGDLAKAWCYAQQIGLKDPDDVLILRSRQWLEKTMSQLNQEIPAWPQNRRRRRIYTRMVADLFHEGHVNFLRAARALGEHLTVCIVPDEHVRKNKGKCPVMRQAERMALVSACRYVDMVIADSPLNTTVEFMQTHDFDLYVFACASENERVEKYKRCALLPSHMVHEIDYTPGISTSDLVIRILNGAGIPDADLIPPVS</sequence>
<dbReference type="STRING" id="44575.SAMN05216419_10374"/>
<keyword evidence="7" id="KW-0594">Phospholipid biosynthesis</keyword>
<dbReference type="Proteomes" id="UP000185062">
    <property type="component" value="Unassembled WGS sequence"/>
</dbReference>
<keyword evidence="6" id="KW-0443">Lipid metabolism</keyword>
<comment type="similarity">
    <text evidence="2">Belongs to the cytidylyltransferase family.</text>
</comment>
<evidence type="ECO:0000256" key="10">
    <source>
        <dbReference type="ARBA" id="ARBA00024221"/>
    </source>
</evidence>
<evidence type="ECO:0000256" key="1">
    <source>
        <dbReference type="ARBA" id="ARBA00005189"/>
    </source>
</evidence>
<keyword evidence="5" id="KW-0548">Nucleotidyltransferase</keyword>
<evidence type="ECO:0000256" key="6">
    <source>
        <dbReference type="ARBA" id="ARBA00023098"/>
    </source>
</evidence>
<evidence type="ECO:0000256" key="5">
    <source>
        <dbReference type="ARBA" id="ARBA00022695"/>
    </source>
</evidence>
<evidence type="ECO:0000259" key="12">
    <source>
        <dbReference type="Pfam" id="PF01467"/>
    </source>
</evidence>
<dbReference type="InterPro" id="IPR004821">
    <property type="entry name" value="Cyt_trans-like"/>
</dbReference>
<evidence type="ECO:0000256" key="8">
    <source>
        <dbReference type="ARBA" id="ARBA00023264"/>
    </source>
</evidence>
<gene>
    <name evidence="13" type="ORF">SAMN02743940_1753</name>
</gene>
<feature type="domain" description="Cytidyltransferase-like" evidence="12">
    <location>
        <begin position="384"/>
        <end position="501"/>
    </location>
</feature>
<evidence type="ECO:0000313" key="14">
    <source>
        <dbReference type="Proteomes" id="UP000185062"/>
    </source>
</evidence>
<organism evidence="13 14">
    <name type="scientific">Nitrosomonas cryotolerans ATCC 49181</name>
    <dbReference type="NCBI Taxonomy" id="1131553"/>
    <lineage>
        <taxon>Bacteria</taxon>
        <taxon>Pseudomonadati</taxon>
        <taxon>Pseudomonadota</taxon>
        <taxon>Betaproteobacteria</taxon>
        <taxon>Nitrosomonadales</taxon>
        <taxon>Nitrosomonadaceae</taxon>
        <taxon>Nitrosomonas</taxon>
    </lineage>
</organism>
<reference evidence="13 14" key="1">
    <citation type="submission" date="2016-12" db="EMBL/GenBank/DDBJ databases">
        <authorList>
            <person name="Song W.-J."/>
            <person name="Kurnit D.M."/>
        </authorList>
    </citation>
    <scope>NUCLEOTIDE SEQUENCE [LARGE SCALE GENOMIC DNA]</scope>
    <source>
        <strain evidence="13 14">ATCC 49181</strain>
    </source>
</reference>
<evidence type="ECO:0000313" key="13">
    <source>
        <dbReference type="EMBL" id="SIO30464.1"/>
    </source>
</evidence>
<keyword evidence="8" id="KW-1208">Phospholipid metabolism</keyword>
<keyword evidence="4 13" id="KW-0808">Transferase</keyword>
<dbReference type="InterPro" id="IPR014729">
    <property type="entry name" value="Rossmann-like_a/b/a_fold"/>
</dbReference>
<evidence type="ECO:0000256" key="7">
    <source>
        <dbReference type="ARBA" id="ARBA00023209"/>
    </source>
</evidence>
<evidence type="ECO:0000256" key="9">
    <source>
        <dbReference type="ARBA" id="ARBA00024191"/>
    </source>
</evidence>
<dbReference type="eggNOG" id="COG0615">
    <property type="taxonomic scope" value="Bacteria"/>
</dbReference>
<dbReference type="PANTHER" id="PTHR45780:SF2">
    <property type="entry name" value="ETHANOLAMINE-PHOSPHATE CYTIDYLYLTRANSFERASE"/>
    <property type="match status" value="1"/>
</dbReference>
<dbReference type="UniPathway" id="UPA00558">
    <property type="reaction ID" value="UER00742"/>
</dbReference>
<accession>A0A1N6IEJ8</accession>
<comment type="pathway">
    <text evidence="9">Phospholipid metabolism; phosphatidylethanolamine biosynthesis; phosphatidylethanolamine from ethanolamine: step 2/3.</text>
</comment>
<dbReference type="PANTHER" id="PTHR45780">
    <property type="entry name" value="ETHANOLAMINE-PHOSPHATE CYTIDYLYLTRANSFERASE"/>
    <property type="match status" value="1"/>
</dbReference>
<dbReference type="GO" id="GO:0004306">
    <property type="term" value="F:ethanolamine-phosphate cytidylyltransferase activity"/>
    <property type="evidence" value="ECO:0007669"/>
    <property type="project" value="UniProtKB-EC"/>
</dbReference>
<dbReference type="Pfam" id="PF01467">
    <property type="entry name" value="CTP_transf_like"/>
    <property type="match status" value="1"/>
</dbReference>
<proteinExistence type="inferred from homology"/>
<dbReference type="AlphaFoldDB" id="A0A1N6IEJ8"/>
<comment type="pathway">
    <text evidence="1">Lipid metabolism.</text>
</comment>
<evidence type="ECO:0000256" key="3">
    <source>
        <dbReference type="ARBA" id="ARBA00022516"/>
    </source>
</evidence>
<name>A0A1N6IEJ8_9PROT</name>